<name>A0A8T2FF58_ARASU</name>
<dbReference type="Proteomes" id="UP000694251">
    <property type="component" value="Chromosome 3"/>
</dbReference>
<dbReference type="AlphaFoldDB" id="A0A8T2FF58"/>
<reference evidence="1 2" key="1">
    <citation type="submission" date="2020-12" db="EMBL/GenBank/DDBJ databases">
        <title>Concerted genomic and epigenomic changes stabilize Arabidopsis allopolyploids.</title>
        <authorList>
            <person name="Chen Z."/>
        </authorList>
    </citation>
    <scope>NUCLEOTIDE SEQUENCE [LARGE SCALE GENOMIC DNA]</scope>
    <source>
        <strain evidence="1">As9502</strain>
        <tissue evidence="1">Leaf</tissue>
    </source>
</reference>
<dbReference type="EMBL" id="JAEFBJ010000003">
    <property type="protein sequence ID" value="KAG7634737.1"/>
    <property type="molecule type" value="Genomic_DNA"/>
</dbReference>
<keyword evidence="2" id="KW-1185">Reference proteome</keyword>
<organism evidence="1 2">
    <name type="scientific">Arabidopsis suecica</name>
    <name type="common">Swedish thale-cress</name>
    <name type="synonym">Cardaminopsis suecica</name>
    <dbReference type="NCBI Taxonomy" id="45249"/>
    <lineage>
        <taxon>Eukaryota</taxon>
        <taxon>Viridiplantae</taxon>
        <taxon>Streptophyta</taxon>
        <taxon>Embryophyta</taxon>
        <taxon>Tracheophyta</taxon>
        <taxon>Spermatophyta</taxon>
        <taxon>Magnoliopsida</taxon>
        <taxon>eudicotyledons</taxon>
        <taxon>Gunneridae</taxon>
        <taxon>Pentapetalae</taxon>
        <taxon>rosids</taxon>
        <taxon>malvids</taxon>
        <taxon>Brassicales</taxon>
        <taxon>Brassicaceae</taxon>
        <taxon>Camelineae</taxon>
        <taxon>Arabidopsis</taxon>
    </lineage>
</organism>
<sequence>MLIRRKDHPRTLIHLRDNPILSKDILLRRDILNKVILLKVILRRGTLNKDILNKVTHLSNNSNRNTVLVCLKDVLLLCAVAVSWTLASEWRSPLEAAKLVYTDDLISFSFVSLQT</sequence>
<proteinExistence type="predicted"/>
<comment type="caution">
    <text evidence="1">The sequence shown here is derived from an EMBL/GenBank/DDBJ whole genome shotgun (WGS) entry which is preliminary data.</text>
</comment>
<evidence type="ECO:0000313" key="2">
    <source>
        <dbReference type="Proteomes" id="UP000694251"/>
    </source>
</evidence>
<protein>
    <submittedName>
        <fullName evidence="1">Uncharacterized protein</fullName>
    </submittedName>
</protein>
<evidence type="ECO:0000313" key="1">
    <source>
        <dbReference type="EMBL" id="KAG7634737.1"/>
    </source>
</evidence>
<gene>
    <name evidence="1" type="ORF">ISN44_As03g048990</name>
</gene>
<accession>A0A8T2FF58</accession>
<dbReference type="OrthoDB" id="10556708at2759"/>